<name>A0A9W5Y901_9FIRM</name>
<sequence>MKLKGIKAILFDSGRVLNYPSSGNWFITPNFFEHVDKNIFERIEDMDKYNAFRKALSYIDKNKLIKTREEEYYHFVKFYGILSGELPILNLSDEKIELIAKDLVYNNNKYTFYEDALEIIPKLYNRYQLGIVSDAWPSLLNVYEEASLIDYFRTFIISSIHGILKPDSKMFTLALEELNILPSEAIFIDDNYKNCEGAKKVGIKPILLNREKDNIEQTKYTEINSLIELLHIL</sequence>
<dbReference type="PANTHER" id="PTHR43611:SF3">
    <property type="entry name" value="FLAVIN MONONUCLEOTIDE HYDROLASE 1, CHLOROPLATIC"/>
    <property type="match status" value="1"/>
</dbReference>
<dbReference type="Pfam" id="PF13419">
    <property type="entry name" value="HAD_2"/>
    <property type="match status" value="1"/>
</dbReference>
<dbReference type="InterPro" id="IPR023214">
    <property type="entry name" value="HAD_sf"/>
</dbReference>
<dbReference type="AlphaFoldDB" id="A0A9W5Y901"/>
<dbReference type="PANTHER" id="PTHR43611">
    <property type="entry name" value="ALPHA-D-GLUCOSE 1-PHOSPHATE PHOSPHATASE"/>
    <property type="match status" value="1"/>
</dbReference>
<dbReference type="NCBIfam" id="TIGR01549">
    <property type="entry name" value="HAD-SF-IA-v1"/>
    <property type="match status" value="1"/>
</dbReference>
<evidence type="ECO:0000313" key="2">
    <source>
        <dbReference type="Proteomes" id="UP001144256"/>
    </source>
</evidence>
<dbReference type="RefSeq" id="WP_281814942.1">
    <property type="nucleotide sequence ID" value="NZ_BRLB01000004.1"/>
</dbReference>
<dbReference type="PRINTS" id="PR00413">
    <property type="entry name" value="HADHALOGNASE"/>
</dbReference>
<dbReference type="Gene3D" id="3.40.50.1000">
    <property type="entry name" value="HAD superfamily/HAD-like"/>
    <property type="match status" value="1"/>
</dbReference>
<keyword evidence="2" id="KW-1185">Reference proteome</keyword>
<dbReference type="NCBIfam" id="TIGR01509">
    <property type="entry name" value="HAD-SF-IA-v3"/>
    <property type="match status" value="1"/>
</dbReference>
<dbReference type="SUPFAM" id="SSF56784">
    <property type="entry name" value="HAD-like"/>
    <property type="match status" value="1"/>
</dbReference>
<dbReference type="InterPro" id="IPR036412">
    <property type="entry name" value="HAD-like_sf"/>
</dbReference>
<organism evidence="1 2">
    <name type="scientific">Vallitalea longa</name>
    <dbReference type="NCBI Taxonomy" id="2936439"/>
    <lineage>
        <taxon>Bacteria</taxon>
        <taxon>Bacillati</taxon>
        <taxon>Bacillota</taxon>
        <taxon>Clostridia</taxon>
        <taxon>Lachnospirales</taxon>
        <taxon>Vallitaleaceae</taxon>
        <taxon>Vallitalea</taxon>
    </lineage>
</organism>
<comment type="caution">
    <text evidence="1">The sequence shown here is derived from an EMBL/GenBank/DDBJ whole genome shotgun (WGS) entry which is preliminary data.</text>
</comment>
<dbReference type="EMBL" id="BRLB01000004">
    <property type="protein sequence ID" value="GKX29452.1"/>
    <property type="molecule type" value="Genomic_DNA"/>
</dbReference>
<gene>
    <name evidence="1" type="ORF">SH1V18_19320</name>
</gene>
<dbReference type="Proteomes" id="UP001144256">
    <property type="component" value="Unassembled WGS sequence"/>
</dbReference>
<evidence type="ECO:0000313" key="1">
    <source>
        <dbReference type="EMBL" id="GKX29452.1"/>
    </source>
</evidence>
<protein>
    <submittedName>
        <fullName evidence="1">Haloacid dehalogenase</fullName>
    </submittedName>
</protein>
<reference evidence="1" key="1">
    <citation type="submission" date="2022-06" db="EMBL/GenBank/DDBJ databases">
        <title>Vallitalea longa sp. nov., an anaerobic bacterium isolated from marine sediment.</title>
        <authorList>
            <person name="Hirano S."/>
            <person name="Terahara T."/>
            <person name="Mori K."/>
            <person name="Hamada M."/>
            <person name="Matsumoto R."/>
            <person name="Kobayashi T."/>
        </authorList>
    </citation>
    <scope>NUCLEOTIDE SEQUENCE</scope>
    <source>
        <strain evidence="1">SH18-1</strain>
    </source>
</reference>
<accession>A0A9W5Y901</accession>
<proteinExistence type="predicted"/>
<dbReference type="InterPro" id="IPR041492">
    <property type="entry name" value="HAD_2"/>
</dbReference>
<dbReference type="InterPro" id="IPR006439">
    <property type="entry name" value="HAD-SF_hydro_IA"/>
</dbReference>